<proteinExistence type="predicted"/>
<dbReference type="RefSeq" id="WP_179400154.1">
    <property type="nucleotide sequence ID" value="NZ_JACCCY010000004.1"/>
</dbReference>
<evidence type="ECO:0000313" key="1">
    <source>
        <dbReference type="EMBL" id="NYI50672.1"/>
    </source>
</evidence>
<organism evidence="1 2">
    <name type="scientific">Macellibacteroides fermentans</name>
    <dbReference type="NCBI Taxonomy" id="879969"/>
    <lineage>
        <taxon>Bacteria</taxon>
        <taxon>Pseudomonadati</taxon>
        <taxon>Bacteroidota</taxon>
        <taxon>Bacteroidia</taxon>
        <taxon>Bacteroidales</taxon>
        <taxon>Porphyromonadaceae</taxon>
        <taxon>Macellibacteroides</taxon>
    </lineage>
</organism>
<evidence type="ECO:0000313" key="2">
    <source>
        <dbReference type="Proteomes" id="UP000574332"/>
    </source>
</evidence>
<dbReference type="AlphaFoldDB" id="A0A8E1ZY68"/>
<name>A0A8E1ZY68_9PORP</name>
<dbReference type="EMBL" id="JACCCY010000004">
    <property type="protein sequence ID" value="NYI50672.1"/>
    <property type="molecule type" value="Genomic_DNA"/>
</dbReference>
<accession>A0A8E1ZY68</accession>
<dbReference type="Proteomes" id="UP000574332">
    <property type="component" value="Unassembled WGS sequence"/>
</dbReference>
<sequence>MIPFTITTFNETYNAYKNYYISRNGSNKFEKVFDVISTSSKINSILNWSINNRQAPTSRDFLIEIHTIGFFIFAKNETRAMGALVALYYWNEKVNKNYHLATDQEMSDKIKSVFGQLSMLY</sequence>
<reference evidence="1 2" key="1">
    <citation type="submission" date="2020-07" db="EMBL/GenBank/DDBJ databases">
        <title>Genomic Encyclopedia of Type Strains, Phase IV (KMG-IV): sequencing the most valuable type-strain genomes for metagenomic binning, comparative biology and taxonomic classification.</title>
        <authorList>
            <person name="Goeker M."/>
        </authorList>
    </citation>
    <scope>NUCLEOTIDE SEQUENCE [LARGE SCALE GENOMIC DNA]</scope>
    <source>
        <strain evidence="1 2">DSM 23697</strain>
    </source>
</reference>
<keyword evidence="2" id="KW-1185">Reference proteome</keyword>
<protein>
    <submittedName>
        <fullName evidence="1">Uncharacterized protein</fullName>
    </submittedName>
</protein>
<comment type="caution">
    <text evidence="1">The sequence shown here is derived from an EMBL/GenBank/DDBJ whole genome shotgun (WGS) entry which is preliminary data.</text>
</comment>
<gene>
    <name evidence="1" type="ORF">F5613_002834</name>
</gene>